<protein>
    <submittedName>
        <fullName evidence="1">Nif11-like leader peptide family natural product</fullName>
    </submittedName>
</protein>
<sequence>MKGTITDFLELVSAKPELSREFIQLAARHGFEFSLDELSDSELQGVVGGFSDAQRGSDAQLANIDMQNVLQKQQQLIQMVSNVSKTVSDTAMSVSRKIGG</sequence>
<reference evidence="1" key="1">
    <citation type="submission" date="2020-10" db="EMBL/GenBank/DDBJ databases">
        <title>Connecting structure to function with the recovery of over 1000 high-quality activated sludge metagenome-assembled genomes encoding full-length rRNA genes using long-read sequencing.</title>
        <authorList>
            <person name="Singleton C.M."/>
            <person name="Petriglieri F."/>
            <person name="Kristensen J.M."/>
            <person name="Kirkegaard R.H."/>
            <person name="Michaelsen T.Y."/>
            <person name="Andersen M.H."/>
            <person name="Karst S.M."/>
            <person name="Dueholm M.S."/>
            <person name="Nielsen P.H."/>
            <person name="Albertsen M."/>
        </authorList>
    </citation>
    <scope>NUCLEOTIDE SEQUENCE</scope>
    <source>
        <strain evidence="1">EsbW_18-Q3-R4-48_MAXAC.044</strain>
    </source>
</reference>
<dbReference type="AlphaFoldDB" id="A0A9D7F8G9"/>
<gene>
    <name evidence="1" type="ORF">IPJ48_13865</name>
</gene>
<proteinExistence type="predicted"/>
<organism evidence="1 2">
    <name type="scientific">Candidatus Propionivibrio dominans</name>
    <dbReference type="NCBI Taxonomy" id="2954373"/>
    <lineage>
        <taxon>Bacteria</taxon>
        <taxon>Pseudomonadati</taxon>
        <taxon>Pseudomonadota</taxon>
        <taxon>Betaproteobacteria</taxon>
        <taxon>Rhodocyclales</taxon>
        <taxon>Rhodocyclaceae</taxon>
        <taxon>Propionivibrio</taxon>
    </lineage>
</organism>
<dbReference type="EMBL" id="JADJNC010000023">
    <property type="protein sequence ID" value="MBK7424075.1"/>
    <property type="molecule type" value="Genomic_DNA"/>
</dbReference>
<evidence type="ECO:0000313" key="1">
    <source>
        <dbReference type="EMBL" id="MBK7424075.1"/>
    </source>
</evidence>
<dbReference type="Proteomes" id="UP000886602">
    <property type="component" value="Unassembled WGS sequence"/>
</dbReference>
<name>A0A9D7F8G9_9RHOO</name>
<comment type="caution">
    <text evidence="1">The sequence shown here is derived from an EMBL/GenBank/DDBJ whole genome shotgun (WGS) entry which is preliminary data.</text>
</comment>
<accession>A0A9D7F8G9</accession>
<evidence type="ECO:0000313" key="2">
    <source>
        <dbReference type="Proteomes" id="UP000886602"/>
    </source>
</evidence>